<accession>A0A828Z0W7</accession>
<sequence>MPDVLEIFFEILRQVLVLSNRDRNFSLGFGTNAKFIIKELDGSRQFSKGCRIKLLKNSIVGSTKLLQSSMSVKQKQMEN</sequence>
<comment type="caution">
    <text evidence="1">The sequence shown here is derived from an EMBL/GenBank/DDBJ whole genome shotgun (WGS) entry which is preliminary data.</text>
</comment>
<reference evidence="1 2" key="1">
    <citation type="submission" date="2012-10" db="EMBL/GenBank/DDBJ databases">
        <authorList>
            <person name="Harkins D.M."/>
            <person name="Durkin A.S."/>
            <person name="Brinkac L.M."/>
            <person name="Haft D.H."/>
            <person name="Selengut J.D."/>
            <person name="Sanka R."/>
            <person name="DePew J."/>
            <person name="Purushe J."/>
            <person name="Whelen A.C."/>
            <person name="Vinetz J.M."/>
            <person name="Sutton G.G."/>
            <person name="Nierman W.C."/>
            <person name="Fouts D.E."/>
        </authorList>
    </citation>
    <scope>NUCLEOTIDE SEQUENCE [LARGE SCALE GENOMIC DNA]</scope>
    <source>
        <strain evidence="1 2">2006001853</strain>
    </source>
</reference>
<dbReference type="Proteomes" id="UP000001338">
    <property type="component" value="Unassembled WGS sequence"/>
</dbReference>
<dbReference type="EMBL" id="AFLV02000058">
    <property type="protein sequence ID" value="EKR63629.1"/>
    <property type="molecule type" value="Genomic_DNA"/>
</dbReference>
<evidence type="ECO:0000313" key="1">
    <source>
        <dbReference type="EMBL" id="EKR63629.1"/>
    </source>
</evidence>
<proteinExistence type="predicted"/>
<gene>
    <name evidence="1" type="ORF">LEP1GSC036_4326</name>
</gene>
<organism evidence="1 2">
    <name type="scientific">Leptospira weilii str. 2006001853</name>
    <dbReference type="NCBI Taxonomy" id="1001589"/>
    <lineage>
        <taxon>Bacteria</taxon>
        <taxon>Pseudomonadati</taxon>
        <taxon>Spirochaetota</taxon>
        <taxon>Spirochaetia</taxon>
        <taxon>Leptospirales</taxon>
        <taxon>Leptospiraceae</taxon>
        <taxon>Leptospira</taxon>
    </lineage>
</organism>
<name>A0A828Z0W7_9LEPT</name>
<dbReference type="AlphaFoldDB" id="A0A828Z0W7"/>
<protein>
    <submittedName>
        <fullName evidence="1">Uncharacterized protein</fullName>
    </submittedName>
</protein>
<evidence type="ECO:0000313" key="2">
    <source>
        <dbReference type="Proteomes" id="UP000001338"/>
    </source>
</evidence>